<evidence type="ECO:0000256" key="2">
    <source>
        <dbReference type="ARBA" id="ARBA00010992"/>
    </source>
</evidence>
<reference evidence="9 10" key="1">
    <citation type="journal article" date="2016" name="Genome Biol. Evol.">
        <title>Divergent and convergent evolution of fungal pathogenicity.</title>
        <authorList>
            <person name="Shang Y."/>
            <person name="Xiao G."/>
            <person name="Zheng P."/>
            <person name="Cen K."/>
            <person name="Zhan S."/>
            <person name="Wang C."/>
        </authorList>
    </citation>
    <scope>NUCLEOTIDE SEQUENCE [LARGE SCALE GENOMIC DNA]</scope>
    <source>
        <strain evidence="9 10">RCEF 264</strain>
    </source>
</reference>
<evidence type="ECO:0000313" key="9">
    <source>
        <dbReference type="EMBL" id="OAA56261.1"/>
    </source>
</evidence>
<feature type="transmembrane region" description="Helical" evidence="7">
    <location>
        <begin position="454"/>
        <end position="472"/>
    </location>
</feature>
<dbReference type="AlphaFoldDB" id="A0A167P3V2"/>
<evidence type="ECO:0000256" key="7">
    <source>
        <dbReference type="SAM" id="Phobius"/>
    </source>
</evidence>
<evidence type="ECO:0000256" key="6">
    <source>
        <dbReference type="SAM" id="MobiDB-lite"/>
    </source>
</evidence>
<dbReference type="PANTHER" id="PTHR48022:SF10">
    <property type="entry name" value="MAJOR FACILITATOR SUPERFAMILY (MFS) PROFILE DOMAIN-CONTAINING PROTEIN"/>
    <property type="match status" value="1"/>
</dbReference>
<keyword evidence="9" id="KW-0762">Sugar transport</keyword>
<dbReference type="GO" id="GO:0005351">
    <property type="term" value="F:carbohydrate:proton symporter activity"/>
    <property type="evidence" value="ECO:0007669"/>
    <property type="project" value="TreeGrafter"/>
</dbReference>
<feature type="transmembrane region" description="Helical" evidence="7">
    <location>
        <begin position="416"/>
        <end position="442"/>
    </location>
</feature>
<dbReference type="Proteomes" id="UP000076874">
    <property type="component" value="Unassembled WGS sequence"/>
</dbReference>
<evidence type="ECO:0000256" key="5">
    <source>
        <dbReference type="ARBA" id="ARBA00023136"/>
    </source>
</evidence>
<dbReference type="Pfam" id="PF00083">
    <property type="entry name" value="Sugar_tr"/>
    <property type="match status" value="1"/>
</dbReference>
<comment type="subcellular location">
    <subcellularLocation>
        <location evidence="1">Membrane</location>
        <topology evidence="1">Multi-pass membrane protein</topology>
    </subcellularLocation>
</comment>
<dbReference type="Gene3D" id="1.20.1250.20">
    <property type="entry name" value="MFS general substrate transporter like domains"/>
    <property type="match status" value="1"/>
</dbReference>
<dbReference type="PROSITE" id="PS50850">
    <property type="entry name" value="MFS"/>
    <property type="match status" value="1"/>
</dbReference>
<organism evidence="9 10">
    <name type="scientific">Niveomyces insectorum RCEF 264</name>
    <dbReference type="NCBI Taxonomy" id="1081102"/>
    <lineage>
        <taxon>Eukaryota</taxon>
        <taxon>Fungi</taxon>
        <taxon>Dikarya</taxon>
        <taxon>Ascomycota</taxon>
        <taxon>Pezizomycotina</taxon>
        <taxon>Sordariomycetes</taxon>
        <taxon>Hypocreomycetidae</taxon>
        <taxon>Hypocreales</taxon>
        <taxon>Cordycipitaceae</taxon>
        <taxon>Niveomyces</taxon>
    </lineage>
</organism>
<comment type="similarity">
    <text evidence="2">Belongs to the major facilitator superfamily. Sugar transporter (TC 2.A.1.1) family.</text>
</comment>
<accession>A0A167P3V2</accession>
<name>A0A167P3V2_9HYPO</name>
<dbReference type="InterPro" id="IPR020846">
    <property type="entry name" value="MFS_dom"/>
</dbReference>
<proteinExistence type="inferred from homology"/>
<gene>
    <name evidence="9" type="ORF">SPI_07872</name>
</gene>
<evidence type="ECO:0000256" key="3">
    <source>
        <dbReference type="ARBA" id="ARBA00022692"/>
    </source>
</evidence>
<dbReference type="EMBL" id="AZHD01000017">
    <property type="protein sequence ID" value="OAA56261.1"/>
    <property type="molecule type" value="Genomic_DNA"/>
</dbReference>
<feature type="transmembrane region" description="Helical" evidence="7">
    <location>
        <begin position="484"/>
        <end position="507"/>
    </location>
</feature>
<dbReference type="GO" id="GO:0016020">
    <property type="term" value="C:membrane"/>
    <property type="evidence" value="ECO:0007669"/>
    <property type="project" value="UniProtKB-SubCell"/>
</dbReference>
<feature type="region of interest" description="Disordered" evidence="6">
    <location>
        <begin position="1"/>
        <end position="31"/>
    </location>
</feature>
<dbReference type="OrthoDB" id="2544694at2759"/>
<dbReference type="InterPro" id="IPR050360">
    <property type="entry name" value="MFS_Sugar_Transporters"/>
</dbReference>
<dbReference type="InterPro" id="IPR036259">
    <property type="entry name" value="MFS_trans_sf"/>
</dbReference>
<keyword evidence="10" id="KW-1185">Reference proteome</keyword>
<protein>
    <submittedName>
        <fullName evidence="9">Sugar transporter</fullName>
    </submittedName>
</protein>
<feature type="transmembrane region" description="Helical" evidence="7">
    <location>
        <begin position="164"/>
        <end position="184"/>
    </location>
</feature>
<dbReference type="SUPFAM" id="SSF103473">
    <property type="entry name" value="MFS general substrate transporter"/>
    <property type="match status" value="1"/>
</dbReference>
<feature type="transmembrane region" description="Helical" evidence="7">
    <location>
        <begin position="229"/>
        <end position="246"/>
    </location>
</feature>
<comment type="caution">
    <text evidence="9">The sequence shown here is derived from an EMBL/GenBank/DDBJ whole genome shotgun (WGS) entry which is preliminary data.</text>
</comment>
<keyword evidence="9" id="KW-0813">Transport</keyword>
<feature type="transmembrane region" description="Helical" evidence="7">
    <location>
        <begin position="196"/>
        <end position="217"/>
    </location>
</feature>
<evidence type="ECO:0000313" key="10">
    <source>
        <dbReference type="Proteomes" id="UP000076874"/>
    </source>
</evidence>
<keyword evidence="5 7" id="KW-0472">Membrane</keyword>
<dbReference type="PROSITE" id="PS00217">
    <property type="entry name" value="SUGAR_TRANSPORT_2"/>
    <property type="match status" value="1"/>
</dbReference>
<dbReference type="PANTHER" id="PTHR48022">
    <property type="entry name" value="PLASTIDIC GLUCOSE TRANSPORTER 4"/>
    <property type="match status" value="1"/>
</dbReference>
<feature type="domain" description="Major facilitator superfamily (MFS) profile" evidence="8">
    <location>
        <begin position="60"/>
        <end position="511"/>
    </location>
</feature>
<feature type="transmembrane region" description="Helical" evidence="7">
    <location>
        <begin position="328"/>
        <end position="347"/>
    </location>
</feature>
<evidence type="ECO:0000256" key="1">
    <source>
        <dbReference type="ARBA" id="ARBA00004141"/>
    </source>
</evidence>
<evidence type="ECO:0000259" key="8">
    <source>
        <dbReference type="PROSITE" id="PS50850"/>
    </source>
</evidence>
<dbReference type="InterPro" id="IPR005829">
    <property type="entry name" value="Sugar_transporter_CS"/>
</dbReference>
<feature type="compositionally biased region" description="Basic and acidic residues" evidence="6">
    <location>
        <begin position="18"/>
        <end position="31"/>
    </location>
</feature>
<feature type="transmembrane region" description="Helical" evidence="7">
    <location>
        <begin position="139"/>
        <end position="158"/>
    </location>
</feature>
<feature type="transmembrane region" description="Helical" evidence="7">
    <location>
        <begin position="359"/>
        <end position="380"/>
    </location>
</feature>
<keyword evidence="4 7" id="KW-1133">Transmembrane helix</keyword>
<dbReference type="InterPro" id="IPR005828">
    <property type="entry name" value="MFS_sugar_transport-like"/>
</dbReference>
<feature type="transmembrane region" description="Helical" evidence="7">
    <location>
        <begin position="389"/>
        <end position="410"/>
    </location>
</feature>
<evidence type="ECO:0000256" key="4">
    <source>
        <dbReference type="ARBA" id="ARBA00022989"/>
    </source>
</evidence>
<keyword evidence="3 7" id="KW-0812">Transmembrane</keyword>
<sequence>MATDDEIKPGIEAQPDSTAEHHELGRDPNSKAHNDVVLKSKLDELGWWATVKRFKKAVLICNLISIAAAADGYQYTMNGNIIANQGFINHLGFPDGDGKIVLNSNYTSLWGAMQSLGQLLGMVLLSPVSDRIGRKMTMYILWLLLAVSIAIESTVHNWRDWSGAKLLVGIGVGALQSTLPIYVTEWSPANIRGSMVLGYGFWNSIGKFFAPLFLTIIEDTKPLDYKIAILTQWAFVGIMLPIFLWLPETPAYYAARDQDEKGKATLRRVNGNVDGFDVEIEYAIIKNTVLEEQYRQRELGIQDQSFREMLDSYVECFRGPNARRTLGAALPACTQQLTGLAFLNVYASLFFKQSGFQDAFLITTILAVIALVSAIVLILTTDKFGRRRVVFACSVVCTVAMLIIAGLAYAPKTTPLGNFLIFVACVWTFFSSGLGILGWAFVGEVSSQKLRARTAGLAAGASVIFGLTFNTAVPKMLDTQGANWGYKTGFLFFATGAVSCLLVFLYVPEPSLRNAAELDEMYEKGVPPWKMKKYDTDVQRLQKEEQDTGVV</sequence>